<evidence type="ECO:0000256" key="5">
    <source>
        <dbReference type="PIRSR" id="PIRSR000137-2"/>
    </source>
</evidence>
<evidence type="ECO:0000256" key="2">
    <source>
        <dbReference type="ARBA" id="ARBA00010790"/>
    </source>
</evidence>
<evidence type="ECO:0000313" key="9">
    <source>
        <dbReference type="Proteomes" id="UP000827092"/>
    </source>
</evidence>
<dbReference type="InterPro" id="IPR000172">
    <property type="entry name" value="GMC_OxRdtase_N"/>
</dbReference>
<dbReference type="AlphaFoldDB" id="A0AAV6UY01"/>
<dbReference type="SUPFAM" id="SSF51905">
    <property type="entry name" value="FAD/NAD(P)-binding domain"/>
    <property type="match status" value="1"/>
</dbReference>
<reference evidence="8 9" key="1">
    <citation type="journal article" date="2022" name="Nat. Ecol. Evol.">
        <title>A masculinizing supergene underlies an exaggerated male reproductive morph in a spider.</title>
        <authorList>
            <person name="Hendrickx F."/>
            <person name="De Corte Z."/>
            <person name="Sonet G."/>
            <person name="Van Belleghem S.M."/>
            <person name="Kostlbacher S."/>
            <person name="Vangestel C."/>
        </authorList>
    </citation>
    <scope>NUCLEOTIDE SEQUENCE [LARGE SCALE GENOMIC DNA]</scope>
    <source>
        <strain evidence="8">W744_W776</strain>
    </source>
</reference>
<dbReference type="InterPro" id="IPR036188">
    <property type="entry name" value="FAD/NAD-bd_sf"/>
</dbReference>
<feature type="binding site" evidence="5">
    <location>
        <position position="236"/>
    </location>
    <ligand>
        <name>FAD</name>
        <dbReference type="ChEBI" id="CHEBI:57692"/>
    </ligand>
</feature>
<comment type="cofactor">
    <cofactor evidence="1 5">
        <name>FAD</name>
        <dbReference type="ChEBI" id="CHEBI:57692"/>
    </cofactor>
</comment>
<evidence type="ECO:0000256" key="3">
    <source>
        <dbReference type="ARBA" id="ARBA00022630"/>
    </source>
</evidence>
<dbReference type="PANTHER" id="PTHR11552:SF147">
    <property type="entry name" value="CHOLINE DEHYDROGENASE, MITOCHONDRIAL"/>
    <property type="match status" value="1"/>
</dbReference>
<dbReference type="Proteomes" id="UP000827092">
    <property type="component" value="Unassembled WGS sequence"/>
</dbReference>
<dbReference type="GO" id="GO:0050660">
    <property type="term" value="F:flavin adenine dinucleotide binding"/>
    <property type="evidence" value="ECO:0007669"/>
    <property type="project" value="InterPro"/>
</dbReference>
<organism evidence="8 9">
    <name type="scientific">Oedothorax gibbosus</name>
    <dbReference type="NCBI Taxonomy" id="931172"/>
    <lineage>
        <taxon>Eukaryota</taxon>
        <taxon>Metazoa</taxon>
        <taxon>Ecdysozoa</taxon>
        <taxon>Arthropoda</taxon>
        <taxon>Chelicerata</taxon>
        <taxon>Arachnida</taxon>
        <taxon>Araneae</taxon>
        <taxon>Araneomorphae</taxon>
        <taxon>Entelegynae</taxon>
        <taxon>Araneoidea</taxon>
        <taxon>Linyphiidae</taxon>
        <taxon>Erigoninae</taxon>
        <taxon>Oedothorax</taxon>
    </lineage>
</organism>
<keyword evidence="3" id="KW-0285">Flavoprotein</keyword>
<sequence length="576" mass="63234">MAGQKHTPVTTTDIKDSYDYIIIGGGTAGSVVANRLSEEECVSVLLLEAGKAPPKISDIPAIYTYLSATELSWRFKTNPVRFTGEGSPERSVTLHAGKALGGSSIINGLQSIRGHRRDFDKWAEQGATGWSYEEVLPYFKKLENNVDLEYLSNGYHGVGGPVTVSKPPYTSELKVAVNKAATELGYNFTDANGPIQTGFYDLQATEKNGQRSSIAKGYLVPVEDRKNLDIVTEAYVTKIELGFEEIDPIAYSVEFDFEGQTRKVNATREIILSAGAINSPKILKLSCIGPKEELERLAIPVTSELPVGENLQEQWGVLSIFELSPKIQEFKEKITNTKNIWQYITTKTGPLASVSGVSTLAFLSQFGNPPPVEYPDYELYFIEGIEEFLTSFSLRDDSNLQSVYKPRENQAYFFCLSQVLHPKGRGSVTINTTDPYAQPNIEVEYFNKDDIETVVAGMKTCLDVGNSEPLKKIGAKPIATFVPECAKYEGNDDDYFRCISKSVFISASHQAGTNKMGAADDPTTVVDPELLVKGIRRLRVVDASVIPSLTSGNFIPTIMIAEKASDLIKKSISCPA</sequence>
<dbReference type="Pfam" id="PF00732">
    <property type="entry name" value="GMC_oxred_N"/>
    <property type="match status" value="1"/>
</dbReference>
<evidence type="ECO:0000259" key="7">
    <source>
        <dbReference type="Pfam" id="PF05199"/>
    </source>
</evidence>
<proteinExistence type="inferred from homology"/>
<dbReference type="SUPFAM" id="SSF54373">
    <property type="entry name" value="FAD-linked reductases, C-terminal domain"/>
    <property type="match status" value="1"/>
</dbReference>
<evidence type="ECO:0000259" key="6">
    <source>
        <dbReference type="Pfam" id="PF00732"/>
    </source>
</evidence>
<feature type="domain" description="Glucose-methanol-choline oxidoreductase N-terminal" evidence="6">
    <location>
        <begin position="18"/>
        <end position="313"/>
    </location>
</feature>
<comment type="caution">
    <text evidence="8">The sequence shown here is derived from an EMBL/GenBank/DDBJ whole genome shotgun (WGS) entry which is preliminary data.</text>
</comment>
<dbReference type="InterPro" id="IPR012132">
    <property type="entry name" value="GMC_OxRdtase"/>
</dbReference>
<dbReference type="GO" id="GO:0016614">
    <property type="term" value="F:oxidoreductase activity, acting on CH-OH group of donors"/>
    <property type="evidence" value="ECO:0007669"/>
    <property type="project" value="InterPro"/>
</dbReference>
<protein>
    <submittedName>
        <fullName evidence="8">Uncharacterized protein</fullName>
    </submittedName>
</protein>
<dbReference type="PANTHER" id="PTHR11552">
    <property type="entry name" value="GLUCOSE-METHANOL-CHOLINE GMC OXIDOREDUCTASE"/>
    <property type="match status" value="1"/>
</dbReference>
<keyword evidence="4 5" id="KW-0274">FAD</keyword>
<gene>
    <name evidence="8" type="ORF">JTE90_005944</name>
</gene>
<dbReference type="InterPro" id="IPR007867">
    <property type="entry name" value="GMC_OxRtase_C"/>
</dbReference>
<dbReference type="Pfam" id="PF05199">
    <property type="entry name" value="GMC_oxred_C"/>
    <property type="match status" value="1"/>
</dbReference>
<feature type="domain" description="Glucose-methanol-choline oxidoreductase C-terminal" evidence="7">
    <location>
        <begin position="422"/>
        <end position="559"/>
    </location>
</feature>
<dbReference type="EMBL" id="JAFNEN010000235">
    <property type="protein sequence ID" value="KAG8188588.1"/>
    <property type="molecule type" value="Genomic_DNA"/>
</dbReference>
<dbReference type="Gene3D" id="3.30.560.10">
    <property type="entry name" value="Glucose Oxidase, domain 3"/>
    <property type="match status" value="1"/>
</dbReference>
<accession>A0AAV6UY01</accession>
<keyword evidence="9" id="KW-1185">Reference proteome</keyword>
<comment type="similarity">
    <text evidence="2">Belongs to the GMC oxidoreductase family.</text>
</comment>
<evidence type="ECO:0000313" key="8">
    <source>
        <dbReference type="EMBL" id="KAG8188588.1"/>
    </source>
</evidence>
<evidence type="ECO:0000256" key="1">
    <source>
        <dbReference type="ARBA" id="ARBA00001974"/>
    </source>
</evidence>
<name>A0AAV6UY01_9ARAC</name>
<dbReference type="PIRSF" id="PIRSF000137">
    <property type="entry name" value="Alcohol_oxidase"/>
    <property type="match status" value="1"/>
</dbReference>
<evidence type="ECO:0000256" key="4">
    <source>
        <dbReference type="ARBA" id="ARBA00022827"/>
    </source>
</evidence>
<dbReference type="Gene3D" id="3.50.50.60">
    <property type="entry name" value="FAD/NAD(P)-binding domain"/>
    <property type="match status" value="1"/>
</dbReference>